<organism evidence="3 4">
    <name type="scientific">Zingiber officinale</name>
    <name type="common">Ginger</name>
    <name type="synonym">Amomum zingiber</name>
    <dbReference type="NCBI Taxonomy" id="94328"/>
    <lineage>
        <taxon>Eukaryota</taxon>
        <taxon>Viridiplantae</taxon>
        <taxon>Streptophyta</taxon>
        <taxon>Embryophyta</taxon>
        <taxon>Tracheophyta</taxon>
        <taxon>Spermatophyta</taxon>
        <taxon>Magnoliopsida</taxon>
        <taxon>Liliopsida</taxon>
        <taxon>Zingiberales</taxon>
        <taxon>Zingiberaceae</taxon>
        <taxon>Zingiber</taxon>
    </lineage>
</organism>
<feature type="compositionally biased region" description="Low complexity" evidence="1">
    <location>
        <begin position="449"/>
        <end position="463"/>
    </location>
</feature>
<dbReference type="EMBL" id="JACMSC010000005">
    <property type="protein sequence ID" value="KAG6520716.1"/>
    <property type="molecule type" value="Genomic_DNA"/>
</dbReference>
<evidence type="ECO:0000256" key="1">
    <source>
        <dbReference type="SAM" id="MobiDB-lite"/>
    </source>
</evidence>
<dbReference type="AlphaFoldDB" id="A0A8J5HUY1"/>
<comment type="caution">
    <text evidence="3">The sequence shown here is derived from an EMBL/GenBank/DDBJ whole genome shotgun (WGS) entry which is preliminary data.</text>
</comment>
<gene>
    <name evidence="3" type="ORF">ZIOFF_017776</name>
</gene>
<feature type="region of interest" description="Disordered" evidence="1">
    <location>
        <begin position="423"/>
        <end position="538"/>
    </location>
</feature>
<feature type="compositionally biased region" description="Basic residues" evidence="1">
    <location>
        <begin position="423"/>
        <end position="433"/>
    </location>
</feature>
<feature type="compositionally biased region" description="Basic and acidic residues" evidence="1">
    <location>
        <begin position="474"/>
        <end position="484"/>
    </location>
</feature>
<dbReference type="InterPro" id="IPR036426">
    <property type="entry name" value="Bulb-type_lectin_dom_sf"/>
</dbReference>
<dbReference type="PANTHER" id="PTHR36481:SF2">
    <property type="entry name" value="EXPRESSED PROTEIN"/>
    <property type="match status" value="1"/>
</dbReference>
<accession>A0A8J5HUY1</accession>
<dbReference type="PANTHER" id="PTHR36481">
    <property type="entry name" value="EXPRESSED PROTEIN"/>
    <property type="match status" value="1"/>
</dbReference>
<reference evidence="3 4" key="1">
    <citation type="submission" date="2020-08" db="EMBL/GenBank/DDBJ databases">
        <title>Plant Genome Project.</title>
        <authorList>
            <person name="Zhang R.-G."/>
        </authorList>
    </citation>
    <scope>NUCLEOTIDE SEQUENCE [LARGE SCALE GENOMIC DNA]</scope>
    <source>
        <tissue evidence="3">Rhizome</tissue>
    </source>
</reference>
<feature type="signal peptide" evidence="2">
    <location>
        <begin position="1"/>
        <end position="17"/>
    </location>
</feature>
<evidence type="ECO:0000313" key="4">
    <source>
        <dbReference type="Proteomes" id="UP000734854"/>
    </source>
</evidence>
<protein>
    <submittedName>
        <fullName evidence="3">Uncharacterized protein</fullName>
    </submittedName>
</protein>
<evidence type="ECO:0000313" key="3">
    <source>
        <dbReference type="EMBL" id="KAG6520716.1"/>
    </source>
</evidence>
<dbReference type="SUPFAM" id="SSF51110">
    <property type="entry name" value="alpha-D-mannose-specific plant lectins"/>
    <property type="match status" value="1"/>
</dbReference>
<keyword evidence="2" id="KW-0732">Signal</keyword>
<evidence type="ECO:0000256" key="2">
    <source>
        <dbReference type="SAM" id="SignalP"/>
    </source>
</evidence>
<keyword evidence="4" id="KW-1185">Reference proteome</keyword>
<name>A0A8J5HUY1_ZINOF</name>
<sequence length="604" mass="65067">MASPFFFLFFLLISVSCFSVFPSSLAADSAAAGAAIPSGTILRKIKQQILATLPPNCPPNSAVPFLASPSGKFIASLVRLGTAPGAGGLGNDFCFIQVHDSATGAAAWESSCQPVSSANACSLVLCDLGIAVFDGSRDAWDTGADSSNNFPASLELVDLGDMRVIDKDGELVWKASDEPRVNQRCGLPGSPGLSTGEPPFVGPIGGRSNPPFGQTQPIGNNVINSGSDNQLPITPNPNPDTTIPLSPEPEPLAGDEGLAPAKVGFGQELKGLGIGAEHQQPLVDNSPYDSGTLICTHDVDVGVVILMSRFVKINCGGVFVQVSLPVYTCRFNDDRPRLRIFLLHWGAYSTLPHSYYPFSSSSSNLRRRPAVAISSPSLMFPSAEELQVELTLLELADLILERRRIPPPGDYIGFLRWRGGKPRSVASRRRRPLRTPSLPPPLDSKEGDAAAAATAASSSPSTPLSFQESGTDEVSVRPDPEAEHRKRHREVSLPPPSGGEEGALLTEPMAEHGKRRRKARVQPTGGGHREQQSVGAVTGLPDLNVCAVEKQQQQQQQQQQDPVRWWKQRQQQLLAYRAATSLARRRRVQIQREKRFSLLSYNSK</sequence>
<dbReference type="Proteomes" id="UP000734854">
    <property type="component" value="Unassembled WGS sequence"/>
</dbReference>
<proteinExistence type="predicted"/>
<feature type="chain" id="PRO_5035233561" evidence="2">
    <location>
        <begin position="18"/>
        <end position="604"/>
    </location>
</feature>